<reference evidence="8 9" key="1">
    <citation type="submission" date="2019-03" db="EMBL/GenBank/DDBJ databases">
        <title>Draft genome of Gammaproteobacteria bacterium LSUCC0057, a member of the SAR92 clade.</title>
        <authorList>
            <person name="Lanclos V.C."/>
            <person name="Doiron C."/>
            <person name="Henson M.W."/>
            <person name="Thrash J.C."/>
        </authorList>
    </citation>
    <scope>NUCLEOTIDE SEQUENCE [LARGE SCALE GENOMIC DNA]</scope>
    <source>
        <strain evidence="8 9">LSUCC0057</strain>
    </source>
</reference>
<dbReference type="NCBIfam" id="NF010061">
    <property type="entry name" value="PRK13538.1"/>
    <property type="match status" value="1"/>
</dbReference>
<accession>A0A4Y8UM91</accession>
<dbReference type="PROSITE" id="PS00211">
    <property type="entry name" value="ABC_TRANSPORTER_1"/>
    <property type="match status" value="1"/>
</dbReference>
<evidence type="ECO:0000256" key="3">
    <source>
        <dbReference type="ARBA" id="ARBA00022748"/>
    </source>
</evidence>
<dbReference type="PANTHER" id="PTHR43499:SF1">
    <property type="entry name" value="ABC TRANSPORTER I FAMILY MEMBER 1"/>
    <property type="match status" value="1"/>
</dbReference>
<dbReference type="GO" id="GO:0016887">
    <property type="term" value="F:ATP hydrolysis activity"/>
    <property type="evidence" value="ECO:0007669"/>
    <property type="project" value="InterPro"/>
</dbReference>
<dbReference type="InterPro" id="IPR017871">
    <property type="entry name" value="ABC_transporter-like_CS"/>
</dbReference>
<name>A0A4Y8UM91_9GAMM</name>
<keyword evidence="3" id="KW-0201">Cytochrome c-type biogenesis</keyword>
<evidence type="ECO:0000313" key="8">
    <source>
        <dbReference type="EMBL" id="TFH68749.1"/>
    </source>
</evidence>
<dbReference type="InterPro" id="IPR027417">
    <property type="entry name" value="P-loop_NTPase"/>
</dbReference>
<dbReference type="GO" id="GO:0005524">
    <property type="term" value="F:ATP binding"/>
    <property type="evidence" value="ECO:0007669"/>
    <property type="project" value="UniProtKB-KW"/>
</dbReference>
<dbReference type="InterPro" id="IPR005895">
    <property type="entry name" value="ABC_transptr_haem_export_CcmA"/>
</dbReference>
<dbReference type="Proteomes" id="UP000298133">
    <property type="component" value="Unassembled WGS sequence"/>
</dbReference>
<dbReference type="SUPFAM" id="SSF52540">
    <property type="entry name" value="P-loop containing nucleoside triphosphate hydrolases"/>
    <property type="match status" value="1"/>
</dbReference>
<protein>
    <submittedName>
        <fullName evidence="8">Cytochrome c biogenesis heme-transporting ATPase CcmA</fullName>
    </submittedName>
</protein>
<dbReference type="EMBL" id="SPIA01000001">
    <property type="protein sequence ID" value="TFH68749.1"/>
    <property type="molecule type" value="Genomic_DNA"/>
</dbReference>
<evidence type="ECO:0000259" key="7">
    <source>
        <dbReference type="PROSITE" id="PS50893"/>
    </source>
</evidence>
<keyword evidence="2" id="KW-0547">Nucleotide-binding</keyword>
<dbReference type="PANTHER" id="PTHR43499">
    <property type="entry name" value="ABC TRANSPORTER I FAMILY MEMBER 1"/>
    <property type="match status" value="1"/>
</dbReference>
<keyword evidence="5" id="KW-1278">Translocase</keyword>
<keyword evidence="4" id="KW-0067">ATP-binding</keyword>
<dbReference type="GO" id="GO:0022857">
    <property type="term" value="F:transmembrane transporter activity"/>
    <property type="evidence" value="ECO:0007669"/>
    <property type="project" value="InterPro"/>
</dbReference>
<evidence type="ECO:0000256" key="4">
    <source>
        <dbReference type="ARBA" id="ARBA00022840"/>
    </source>
</evidence>
<comment type="caution">
    <text evidence="8">The sequence shown here is derived from an EMBL/GenBank/DDBJ whole genome shotgun (WGS) entry which is preliminary data.</text>
</comment>
<evidence type="ECO:0000256" key="5">
    <source>
        <dbReference type="ARBA" id="ARBA00022967"/>
    </source>
</evidence>
<keyword evidence="9" id="KW-1185">Reference proteome</keyword>
<evidence type="ECO:0000256" key="1">
    <source>
        <dbReference type="ARBA" id="ARBA00022448"/>
    </source>
</evidence>
<dbReference type="InterPro" id="IPR003439">
    <property type="entry name" value="ABC_transporter-like_ATP-bd"/>
</dbReference>
<gene>
    <name evidence="8" type="primary">ccmA</name>
    <name evidence="8" type="ORF">E3W66_01990</name>
</gene>
<dbReference type="InterPro" id="IPR003593">
    <property type="entry name" value="AAA+_ATPase"/>
</dbReference>
<dbReference type="GO" id="GO:0017004">
    <property type="term" value="P:cytochrome complex assembly"/>
    <property type="evidence" value="ECO:0007669"/>
    <property type="project" value="UniProtKB-KW"/>
</dbReference>
<organism evidence="8 9">
    <name type="scientific">Gammaproteobacteria bacterium LSUCC0057</name>
    <dbReference type="NCBI Taxonomy" id="2559237"/>
    <lineage>
        <taxon>Bacteria</taxon>
        <taxon>Pseudomonadati</taxon>
        <taxon>Pseudomonadota</taxon>
        <taxon>Gammaproteobacteria</taxon>
        <taxon>Cellvibrionales</taxon>
        <taxon>Porticoccaceae</taxon>
        <taxon>SAR92 clade</taxon>
    </lineage>
</organism>
<keyword evidence="6" id="KW-0472">Membrane</keyword>
<evidence type="ECO:0000256" key="6">
    <source>
        <dbReference type="ARBA" id="ARBA00023136"/>
    </source>
</evidence>
<dbReference type="Pfam" id="PF00005">
    <property type="entry name" value="ABC_tran"/>
    <property type="match status" value="1"/>
</dbReference>
<dbReference type="NCBIfam" id="TIGR01189">
    <property type="entry name" value="ccmA"/>
    <property type="match status" value="1"/>
</dbReference>
<sequence>MPDLPPFSVQEFPALHSPLLALNDVSCERGNRRLFCQLSVQLMAGQALQINGGNGAGKTSLLRIAAGLLAPAAGAVCYLGEPLADNSYNHRSQLLFLGHQAAVKGSLTALENLRYPVDGRHRFSTEAIFQALAAVGLAGFEDLPCRTFSAGQRRRVALALLILSDARLWLLDEPFTAIDRTGVELIERLMAAHLQRGGAIMLTSHQPVALPGLLALELSGGDSHG</sequence>
<dbReference type="SMART" id="SM00382">
    <property type="entry name" value="AAA"/>
    <property type="match status" value="1"/>
</dbReference>
<proteinExistence type="predicted"/>
<evidence type="ECO:0000256" key="2">
    <source>
        <dbReference type="ARBA" id="ARBA00022741"/>
    </source>
</evidence>
<keyword evidence="1" id="KW-0813">Transport</keyword>
<dbReference type="PROSITE" id="PS50893">
    <property type="entry name" value="ABC_TRANSPORTER_2"/>
    <property type="match status" value="1"/>
</dbReference>
<dbReference type="Gene3D" id="3.40.50.300">
    <property type="entry name" value="P-loop containing nucleotide triphosphate hydrolases"/>
    <property type="match status" value="1"/>
</dbReference>
<evidence type="ECO:0000313" key="9">
    <source>
        <dbReference type="Proteomes" id="UP000298133"/>
    </source>
</evidence>
<dbReference type="AlphaFoldDB" id="A0A4Y8UM91"/>
<feature type="domain" description="ABC transporter" evidence="7">
    <location>
        <begin position="20"/>
        <end position="216"/>
    </location>
</feature>
<dbReference type="OrthoDB" id="9800654at2"/>